<gene>
    <name evidence="2" type="ORF">GCWU0000282_002915</name>
</gene>
<feature type="transmembrane region" description="Helical" evidence="1">
    <location>
        <begin position="27"/>
        <end position="45"/>
    </location>
</feature>
<reference evidence="2 3" key="1">
    <citation type="submission" date="2013-06" db="EMBL/GenBank/DDBJ databases">
        <authorList>
            <person name="Weinstock G."/>
            <person name="Sodergren E."/>
            <person name="Clifton S."/>
            <person name="Fulton L."/>
            <person name="Fulton B."/>
            <person name="Courtney L."/>
            <person name="Fronick C."/>
            <person name="Harrison M."/>
            <person name="Strong C."/>
            <person name="Farmer C."/>
            <person name="Delahaunty K."/>
            <person name="Markovic C."/>
            <person name="Hall O."/>
            <person name="Minx P."/>
            <person name="Tomlinson C."/>
            <person name="Mitreva M."/>
            <person name="Nelson J."/>
            <person name="Hou S."/>
            <person name="Wollam A."/>
            <person name="Pepin K.H."/>
            <person name="Johnson M."/>
            <person name="Bhonagiri V."/>
            <person name="Nash W.E."/>
            <person name="Warren W."/>
            <person name="Chinwalla A."/>
            <person name="Mardis E.R."/>
            <person name="Wilson R.K."/>
        </authorList>
    </citation>
    <scope>NUCLEOTIDE SEQUENCE [LARGE SCALE GENOMIC DNA]</scope>
    <source>
        <strain evidence="2 3">ATCC 51271</strain>
    </source>
</reference>
<feature type="transmembrane region" description="Helical" evidence="1">
    <location>
        <begin position="182"/>
        <end position="204"/>
    </location>
</feature>
<proteinExistence type="predicted"/>
<sequence length="281" mass="32857">MDLVADNILLLKRQIKHDVKNGIFRRYKIYLLFIILLSVILAFWNKKISLNMVNKAGLIDYLMYIFSGKEEVGKLTNQDIFDIPIAWLFVHIYVLFGIGTYPKTEYMERGYQFLIRAGNKWCWWLGKCVYIFLSVIFYYLCIVFTGFIFSVLNGSSHNEVNKEICERILRIDINNITDMKRYLCLVIMPLLLFMVLGFVCMFISFLQNNIVAVIVLIGYLSISAYWCNDLLLGNYTMLLRVHKISFAIGIIVSAIVLLLSGFGGYRYFRNMDVYGREQEEM</sequence>
<dbReference type="eggNOG" id="ENOG50329A3">
    <property type="taxonomic scope" value="Bacteria"/>
</dbReference>
<keyword evidence="3" id="KW-1185">Reference proteome</keyword>
<accession>V2Y346</accession>
<protein>
    <submittedName>
        <fullName evidence="2">Uncharacterized protein</fullName>
    </submittedName>
</protein>
<name>V2Y346_9FIRM</name>
<dbReference type="Proteomes" id="UP000018227">
    <property type="component" value="Unassembled WGS sequence"/>
</dbReference>
<feature type="transmembrane region" description="Helical" evidence="1">
    <location>
        <begin position="210"/>
        <end position="232"/>
    </location>
</feature>
<keyword evidence="1" id="KW-0472">Membrane</keyword>
<feature type="transmembrane region" description="Helical" evidence="1">
    <location>
        <begin position="129"/>
        <end position="152"/>
    </location>
</feature>
<dbReference type="EMBL" id="ACIL03000017">
    <property type="protein sequence ID" value="ESL02096.1"/>
    <property type="molecule type" value="Genomic_DNA"/>
</dbReference>
<keyword evidence="1" id="KW-1133">Transmembrane helix</keyword>
<evidence type="ECO:0000256" key="1">
    <source>
        <dbReference type="SAM" id="Phobius"/>
    </source>
</evidence>
<feature type="transmembrane region" description="Helical" evidence="1">
    <location>
        <begin position="244"/>
        <end position="268"/>
    </location>
</feature>
<feature type="transmembrane region" description="Helical" evidence="1">
    <location>
        <begin position="80"/>
        <end position="101"/>
    </location>
</feature>
<comment type="caution">
    <text evidence="2">The sequence shown here is derived from an EMBL/GenBank/DDBJ whole genome shotgun (WGS) entry which is preliminary data.</text>
</comment>
<evidence type="ECO:0000313" key="3">
    <source>
        <dbReference type="Proteomes" id="UP000018227"/>
    </source>
</evidence>
<keyword evidence="1" id="KW-0812">Transmembrane</keyword>
<evidence type="ECO:0000313" key="2">
    <source>
        <dbReference type="EMBL" id="ESL02096.1"/>
    </source>
</evidence>
<dbReference type="HOGENOM" id="CLU_085024_0_0_9"/>
<organism evidence="2 3">
    <name type="scientific">Catonella morbi ATCC 51271</name>
    <dbReference type="NCBI Taxonomy" id="592026"/>
    <lineage>
        <taxon>Bacteria</taxon>
        <taxon>Bacillati</taxon>
        <taxon>Bacillota</taxon>
        <taxon>Clostridia</taxon>
        <taxon>Lachnospirales</taxon>
        <taxon>Lachnospiraceae</taxon>
        <taxon>Catonella</taxon>
    </lineage>
</organism>
<dbReference type="STRING" id="592026.GCWU0000282_002915"/>
<dbReference type="AlphaFoldDB" id="V2Y346"/>